<feature type="signal peptide" evidence="3">
    <location>
        <begin position="1"/>
        <end position="30"/>
    </location>
</feature>
<feature type="transmembrane region" description="Helical" evidence="2">
    <location>
        <begin position="642"/>
        <end position="666"/>
    </location>
</feature>
<name>A0A916WT02_9MICO</name>
<sequence length="670" mass="68427">MRHLRTAAVTVGACALATGMTTLVAPAAGAITPEITNKLEIVLDASGSMADPAGDGTTKIVAARKALTTMVDGMDERTQVGMRVYGATAPPGKDTPQACSDSQQVVPVKKLDRPALKSAIHRYAPKGQTPTAYALQQAAKDLGDSGTRSIVLVSDGESTCSPDPCDTAKDLAAKGVNLRVDVIGFKVGKKARSQLRCVAAATNGKYFPASDTTGLTSALETVKTRATQSFSVAGKPVTGTRSSSDAPNIGAGHWTDTVPADGQTAKYYRLHHSMPGSSFLIGATSRPKVENSQLQLSVSTPDGTSCGSASPTAFGFAKSSRDLLTGVLSTAPRYDSSTCDSADLILKVEQSDWGKDAAGTPMQLDVVETPAPTNAEILKRDAPVSGTWPGLPVQQSRGTSAGGSGLADADRLEPGTTTVELLPGEYKFFKVSAGWGQQVQAIATAEQNPAYASKTSFRRLSTDILSPAGGVATDLFPKGMPKGDSGTLSHSDLLDDEGGRVAAVTAPIRMANRASYSNHLVASSVAGDYYVVVGLSALANGSDTVRTPLKIDLQVATPGTAGSDAPEFAPGQMVKSSAGVALGADGTPKGSNVADQKSAGDRSGEDETSKADRTAEAEKSAKSAKTEAAAVPEVESAEGTDWTLIGGVAGGAGALAILGAGAALALRRRG</sequence>
<proteinExistence type="predicted"/>
<dbReference type="EMBL" id="BMHI01000003">
    <property type="protein sequence ID" value="GGB29992.1"/>
    <property type="molecule type" value="Genomic_DNA"/>
</dbReference>
<evidence type="ECO:0000313" key="5">
    <source>
        <dbReference type="EMBL" id="GGB29992.1"/>
    </source>
</evidence>
<evidence type="ECO:0000256" key="3">
    <source>
        <dbReference type="SAM" id="SignalP"/>
    </source>
</evidence>
<feature type="compositionally biased region" description="Basic and acidic residues" evidence="1">
    <location>
        <begin position="598"/>
        <end position="625"/>
    </location>
</feature>
<dbReference type="PROSITE" id="PS50234">
    <property type="entry name" value="VWFA"/>
    <property type="match status" value="1"/>
</dbReference>
<dbReference type="Gene3D" id="3.40.50.410">
    <property type="entry name" value="von Willebrand factor, type A domain"/>
    <property type="match status" value="1"/>
</dbReference>
<reference evidence="5" key="1">
    <citation type="journal article" date="2014" name="Int. J. Syst. Evol. Microbiol.">
        <title>Complete genome sequence of Corynebacterium casei LMG S-19264T (=DSM 44701T), isolated from a smear-ripened cheese.</title>
        <authorList>
            <consortium name="US DOE Joint Genome Institute (JGI-PGF)"/>
            <person name="Walter F."/>
            <person name="Albersmeier A."/>
            <person name="Kalinowski J."/>
            <person name="Ruckert C."/>
        </authorList>
    </citation>
    <scope>NUCLEOTIDE SEQUENCE</scope>
    <source>
        <strain evidence="5">CGMCC 1.15085</strain>
    </source>
</reference>
<protein>
    <recommendedName>
        <fullName evidence="4">VWFA domain-containing protein</fullName>
    </recommendedName>
</protein>
<feature type="domain" description="VWFA" evidence="4">
    <location>
        <begin position="38"/>
        <end position="222"/>
    </location>
</feature>
<evidence type="ECO:0000313" key="6">
    <source>
        <dbReference type="Proteomes" id="UP000636793"/>
    </source>
</evidence>
<keyword evidence="2" id="KW-1133">Transmembrane helix</keyword>
<dbReference type="RefSeq" id="WP_188836912.1">
    <property type="nucleotide sequence ID" value="NZ_BMHI01000003.1"/>
</dbReference>
<evidence type="ECO:0000259" key="4">
    <source>
        <dbReference type="PROSITE" id="PS50234"/>
    </source>
</evidence>
<dbReference type="SUPFAM" id="SSF53300">
    <property type="entry name" value="vWA-like"/>
    <property type="match status" value="1"/>
</dbReference>
<dbReference type="AlphaFoldDB" id="A0A916WT02"/>
<accession>A0A916WT02</accession>
<dbReference type="Proteomes" id="UP000636793">
    <property type="component" value="Unassembled WGS sequence"/>
</dbReference>
<organism evidence="5 6">
    <name type="scientific">Flexivirga endophytica</name>
    <dbReference type="NCBI Taxonomy" id="1849103"/>
    <lineage>
        <taxon>Bacteria</taxon>
        <taxon>Bacillati</taxon>
        <taxon>Actinomycetota</taxon>
        <taxon>Actinomycetes</taxon>
        <taxon>Micrococcales</taxon>
        <taxon>Dermacoccaceae</taxon>
        <taxon>Flexivirga</taxon>
    </lineage>
</organism>
<gene>
    <name evidence="5" type="ORF">GCM10011492_20500</name>
</gene>
<dbReference type="InterPro" id="IPR036465">
    <property type="entry name" value="vWFA_dom_sf"/>
</dbReference>
<dbReference type="SMART" id="SM00327">
    <property type="entry name" value="VWA"/>
    <property type="match status" value="1"/>
</dbReference>
<keyword evidence="2" id="KW-0472">Membrane</keyword>
<feature type="region of interest" description="Disordered" evidence="1">
    <location>
        <begin position="382"/>
        <end position="411"/>
    </location>
</feature>
<keyword evidence="3" id="KW-0732">Signal</keyword>
<keyword evidence="6" id="KW-1185">Reference proteome</keyword>
<feature type="chain" id="PRO_5036678085" description="VWFA domain-containing protein" evidence="3">
    <location>
        <begin position="31"/>
        <end position="670"/>
    </location>
</feature>
<comment type="caution">
    <text evidence="5">The sequence shown here is derived from an EMBL/GenBank/DDBJ whole genome shotgun (WGS) entry which is preliminary data.</text>
</comment>
<feature type="region of interest" description="Disordered" evidence="1">
    <location>
        <begin position="580"/>
        <end position="640"/>
    </location>
</feature>
<reference evidence="5" key="2">
    <citation type="submission" date="2020-09" db="EMBL/GenBank/DDBJ databases">
        <authorList>
            <person name="Sun Q."/>
            <person name="Zhou Y."/>
        </authorList>
    </citation>
    <scope>NUCLEOTIDE SEQUENCE</scope>
    <source>
        <strain evidence="5">CGMCC 1.15085</strain>
    </source>
</reference>
<dbReference type="Pfam" id="PF00092">
    <property type="entry name" value="VWA"/>
    <property type="match status" value="1"/>
</dbReference>
<evidence type="ECO:0000256" key="1">
    <source>
        <dbReference type="SAM" id="MobiDB-lite"/>
    </source>
</evidence>
<evidence type="ECO:0000256" key="2">
    <source>
        <dbReference type="SAM" id="Phobius"/>
    </source>
</evidence>
<keyword evidence="2" id="KW-0812">Transmembrane</keyword>
<dbReference type="InterPro" id="IPR002035">
    <property type="entry name" value="VWF_A"/>
</dbReference>